<dbReference type="Gene3D" id="3.40.50.300">
    <property type="entry name" value="P-loop containing nucleotide triphosphate hydrolases"/>
    <property type="match status" value="2"/>
</dbReference>
<evidence type="ECO:0000259" key="2">
    <source>
        <dbReference type="SMART" id="SM00491"/>
    </source>
</evidence>
<evidence type="ECO:0000313" key="3">
    <source>
        <dbReference type="EMBL" id="QSW86065.1"/>
    </source>
</evidence>
<dbReference type="PANTHER" id="PTHR11472">
    <property type="entry name" value="DNA REPAIR DEAD HELICASE RAD3/XP-D SUBFAMILY MEMBER"/>
    <property type="match status" value="1"/>
</dbReference>
<feature type="domain" description="ATP-dependent helicase C-terminal" evidence="2">
    <location>
        <begin position="504"/>
        <end position="636"/>
    </location>
</feature>
<protein>
    <submittedName>
        <fullName evidence="3">DEAD/DEAH box helicase family protein</fullName>
    </submittedName>
</protein>
<dbReference type="GeneID" id="63182944"/>
<dbReference type="PANTHER" id="PTHR11472:SF34">
    <property type="entry name" value="REGULATOR OF TELOMERE ELONGATION HELICASE 1"/>
    <property type="match status" value="1"/>
</dbReference>
<feature type="region of interest" description="Disordered" evidence="1">
    <location>
        <begin position="1"/>
        <end position="22"/>
    </location>
</feature>
<dbReference type="GO" id="GO:0006139">
    <property type="term" value="P:nucleobase-containing compound metabolic process"/>
    <property type="evidence" value="ECO:0007669"/>
    <property type="project" value="InterPro"/>
</dbReference>
<dbReference type="InterPro" id="IPR027417">
    <property type="entry name" value="P-loop_NTPase"/>
</dbReference>
<dbReference type="InterPro" id="IPR045028">
    <property type="entry name" value="DinG/Rad3-like"/>
</dbReference>
<gene>
    <name evidence="3" type="ORF">J0X27_04330</name>
</gene>
<keyword evidence="3" id="KW-0347">Helicase</keyword>
<dbReference type="GO" id="GO:0016818">
    <property type="term" value="F:hydrolase activity, acting on acid anhydrides, in phosphorus-containing anhydrides"/>
    <property type="evidence" value="ECO:0007669"/>
    <property type="project" value="InterPro"/>
</dbReference>
<dbReference type="InterPro" id="IPR006555">
    <property type="entry name" value="ATP-dep_Helicase_C"/>
</dbReference>
<evidence type="ECO:0000256" key="1">
    <source>
        <dbReference type="SAM" id="MobiDB-lite"/>
    </source>
</evidence>
<evidence type="ECO:0000313" key="4">
    <source>
        <dbReference type="Proteomes" id="UP000663191"/>
    </source>
</evidence>
<dbReference type="SMART" id="SM00491">
    <property type="entry name" value="HELICc2"/>
    <property type="match status" value="1"/>
</dbReference>
<dbReference type="KEGG" id="hlo:J0X27_04330"/>
<dbReference type="GO" id="GO:0005524">
    <property type="term" value="F:ATP binding"/>
    <property type="evidence" value="ECO:0007669"/>
    <property type="project" value="InterPro"/>
</dbReference>
<organism evidence="3 4">
    <name type="scientific">Natrinema longum</name>
    <dbReference type="NCBI Taxonomy" id="370324"/>
    <lineage>
        <taxon>Archaea</taxon>
        <taxon>Methanobacteriati</taxon>
        <taxon>Methanobacteriota</taxon>
        <taxon>Stenosarchaea group</taxon>
        <taxon>Halobacteria</taxon>
        <taxon>Halobacteriales</taxon>
        <taxon>Natrialbaceae</taxon>
        <taxon>Natrinema</taxon>
    </lineage>
</organism>
<dbReference type="OrthoDB" id="76985at2157"/>
<dbReference type="RefSeq" id="WP_207271217.1">
    <property type="nucleotide sequence ID" value="NZ_CP071463.1"/>
</dbReference>
<proteinExistence type="predicted"/>
<dbReference type="AlphaFoldDB" id="A0A8A2UCY6"/>
<name>A0A8A2UCY6_9EURY</name>
<keyword evidence="3" id="KW-0378">Hydrolase</keyword>
<dbReference type="GO" id="GO:0003676">
    <property type="term" value="F:nucleic acid binding"/>
    <property type="evidence" value="ECO:0007669"/>
    <property type="project" value="InterPro"/>
</dbReference>
<reference evidence="3 4" key="1">
    <citation type="journal article" date="2006" name="Int. J. Syst. Evol. Microbiol.">
        <title>Haloterrigena longa sp. nov. and Haloterrigena limicola sp. nov., extremely halophilic archaea isolated from a salt lake.</title>
        <authorList>
            <person name="Cui H.L."/>
            <person name="Tohty D."/>
            <person name="Zhou P.J."/>
            <person name="Liu S.J."/>
        </authorList>
    </citation>
    <scope>NUCLEOTIDE SEQUENCE [LARGE SCALE GENOMIC DNA]</scope>
    <source>
        <strain evidence="3 4">ABH32</strain>
    </source>
</reference>
<dbReference type="SUPFAM" id="SSF52540">
    <property type="entry name" value="P-loop containing nucleoside triphosphate hydrolases"/>
    <property type="match status" value="1"/>
</dbReference>
<accession>A0A8A2UCY6</accession>
<keyword evidence="3" id="KW-0547">Nucleotide-binding</keyword>
<dbReference type="EMBL" id="CP071463">
    <property type="protein sequence ID" value="QSW86065.1"/>
    <property type="molecule type" value="Genomic_DNA"/>
</dbReference>
<dbReference type="Pfam" id="PF13307">
    <property type="entry name" value="Helicase_C_2"/>
    <property type="match status" value="1"/>
</dbReference>
<keyword evidence="3" id="KW-0067">ATP-binding</keyword>
<dbReference type="GO" id="GO:0003678">
    <property type="term" value="F:DNA helicase activity"/>
    <property type="evidence" value="ECO:0007669"/>
    <property type="project" value="TreeGrafter"/>
</dbReference>
<keyword evidence="4" id="KW-1185">Reference proteome</keyword>
<dbReference type="Proteomes" id="UP000663191">
    <property type="component" value="Chromosome"/>
</dbReference>
<sequence>MTRTQPPLPDIDRDLDANWPAPGYRSGQQRIYKEAASVLFGDTDHDIIVIDAPTGVGKSVINTALCNLANSSFYTTPQKSLRDQLVNDSLLNGYVNTLRARKDYICDYASSPGDPVNCAECHVNNTDIEKCSDHSGCQYWNAKERAIESKIAGLTFAYLRIDGFIPVVNPNSDDQEQISFGDRELLIVDEAHSIEQQYSSMFAGFKLTPELSTNLEELGIGESLRSAIPDSLFHAEDPSHDLELAPLEDHIVSNDLIDDLFGAKEDAIAELQNHRKRYARLVKGAIRRKQNLETGLSEAELQAQISEGMADFIENLKLPESIDMRMVDAKDYPSQPLSELRNEIEKEIQIMGELRDFVSNIEVGFSDEYDPEENPWFVDVNTGPLTATEYKFNPANVGDLLKQQIWNRADKVVLSSATIPSHGATDRKEGILKWVDRIGLDPESTHVITEDSPFPVENRRVRIDYIGNMSSGGFDANIDEISRTINELSTLHPSEKGLVHVSSYKQASHLGETIDDLSDVDVSVTVHKKEQDAESALATWQGGQSDSATYTGTQILITPSMKEGVDLAGDKCRWQVATKVPYPNLADPRVRYLQENRGWSWYHSEATTELVQAAGRGVRSAEDNCEFYVLDEAFKNVWHLAPSWYCDAVTSESRPD</sequence>